<organism evidence="1">
    <name type="scientific">Arundo donax</name>
    <name type="common">Giant reed</name>
    <name type="synonym">Donax arundinaceus</name>
    <dbReference type="NCBI Taxonomy" id="35708"/>
    <lineage>
        <taxon>Eukaryota</taxon>
        <taxon>Viridiplantae</taxon>
        <taxon>Streptophyta</taxon>
        <taxon>Embryophyta</taxon>
        <taxon>Tracheophyta</taxon>
        <taxon>Spermatophyta</taxon>
        <taxon>Magnoliopsida</taxon>
        <taxon>Liliopsida</taxon>
        <taxon>Poales</taxon>
        <taxon>Poaceae</taxon>
        <taxon>PACMAD clade</taxon>
        <taxon>Arundinoideae</taxon>
        <taxon>Arundineae</taxon>
        <taxon>Arundo</taxon>
    </lineage>
</organism>
<proteinExistence type="predicted"/>
<sequence length="69" mass="7763">MKSFKWLKIISNLLLVVSFLMSAVAVACLLESLQNLRHTQLSLHWTSPRTCSANVMNSLSKMILSSTRI</sequence>
<accession>A0A0A9D1D5</accession>
<reference evidence="1" key="1">
    <citation type="submission" date="2014-09" db="EMBL/GenBank/DDBJ databases">
        <authorList>
            <person name="Magalhaes I.L.F."/>
            <person name="Oliveira U."/>
            <person name="Santos F.R."/>
            <person name="Vidigal T.H.D.A."/>
            <person name="Brescovit A.D."/>
            <person name="Santos A.J."/>
        </authorList>
    </citation>
    <scope>NUCLEOTIDE SEQUENCE</scope>
    <source>
        <tissue evidence="1">Shoot tissue taken approximately 20 cm above the soil surface</tissue>
    </source>
</reference>
<dbReference type="EMBL" id="GBRH01218430">
    <property type="protein sequence ID" value="JAD79465.1"/>
    <property type="molecule type" value="Transcribed_RNA"/>
</dbReference>
<name>A0A0A9D1D5_ARUDO</name>
<dbReference type="AlphaFoldDB" id="A0A0A9D1D5"/>
<evidence type="ECO:0000313" key="1">
    <source>
        <dbReference type="EMBL" id="JAD79465.1"/>
    </source>
</evidence>
<dbReference type="PROSITE" id="PS51257">
    <property type="entry name" value="PROKAR_LIPOPROTEIN"/>
    <property type="match status" value="1"/>
</dbReference>
<reference evidence="1" key="2">
    <citation type="journal article" date="2015" name="Data Brief">
        <title>Shoot transcriptome of the giant reed, Arundo donax.</title>
        <authorList>
            <person name="Barrero R.A."/>
            <person name="Guerrero F.D."/>
            <person name="Moolhuijzen P."/>
            <person name="Goolsby J.A."/>
            <person name="Tidwell J."/>
            <person name="Bellgard S.E."/>
            <person name="Bellgard M.I."/>
        </authorList>
    </citation>
    <scope>NUCLEOTIDE SEQUENCE</scope>
    <source>
        <tissue evidence="1">Shoot tissue taken approximately 20 cm above the soil surface</tissue>
    </source>
</reference>
<protein>
    <submittedName>
        <fullName evidence="1">Uncharacterized protein</fullName>
    </submittedName>
</protein>